<dbReference type="InterPro" id="IPR036412">
    <property type="entry name" value="HAD-like_sf"/>
</dbReference>
<dbReference type="Proteomes" id="UP000185093">
    <property type="component" value="Unassembled WGS sequence"/>
</dbReference>
<dbReference type="SFLD" id="SFLDS00003">
    <property type="entry name" value="Haloacid_Dehalogenase"/>
    <property type="match status" value="1"/>
</dbReference>
<keyword evidence="2" id="KW-1185">Reference proteome</keyword>
<proteinExistence type="predicted"/>
<dbReference type="EMBL" id="FSQZ01000001">
    <property type="protein sequence ID" value="SIN68544.1"/>
    <property type="molecule type" value="Genomic_DNA"/>
</dbReference>
<dbReference type="PANTHER" id="PTHR43611">
    <property type="entry name" value="ALPHA-D-GLUCOSE 1-PHOSPHATE PHOSPHATASE"/>
    <property type="match status" value="1"/>
</dbReference>
<evidence type="ECO:0000313" key="1">
    <source>
        <dbReference type="EMBL" id="SIN68544.1"/>
    </source>
</evidence>
<dbReference type="InterPro" id="IPR023214">
    <property type="entry name" value="HAD_sf"/>
</dbReference>
<dbReference type="RefSeq" id="WP_084532245.1">
    <property type="nucleotide sequence ID" value="NZ_FSQZ01000001.1"/>
</dbReference>
<dbReference type="InterPro" id="IPR006439">
    <property type="entry name" value="HAD-SF_hydro_IA"/>
</dbReference>
<comment type="caution">
    <text evidence="1">The sequence shown here is derived from an EMBL/GenBank/DDBJ whole genome shotgun (WGS) entry which is preliminary data.</text>
</comment>
<name>A0ABY1JDH4_9BACT</name>
<sequence>MRDNKEYSVAMFDFGGVVAEEGFIEGMKAIAGKYGLDPEGVLDTATDILYESGYICGRVPEAVFWAAFKRRFSLGEVSDEDLRNEVLKRFVLRDWMLELIQRLRDDGFKAVLLTDQTNWVEEVNEETPFYDRFDHVFNSYRLGKCKRDGSIFDDVLKVLQVDPDRIIFVDDKDENIKLAERLGIRGILYVDKDSFLKELCSRLPELEGKVIC</sequence>
<evidence type="ECO:0000313" key="2">
    <source>
        <dbReference type="Proteomes" id="UP000185093"/>
    </source>
</evidence>
<dbReference type="Pfam" id="PF00702">
    <property type="entry name" value="Hydrolase"/>
    <property type="match status" value="1"/>
</dbReference>
<keyword evidence="1" id="KW-0378">Hydrolase</keyword>
<dbReference type="CDD" id="cd02603">
    <property type="entry name" value="HAD_sEH-N_like"/>
    <property type="match status" value="1"/>
</dbReference>
<gene>
    <name evidence="1" type="ORF">SAMN05444368_1175</name>
</gene>
<organism evidence="1 2">
    <name type="scientific">Acetomicrobium flavidum</name>
    <dbReference type="NCBI Taxonomy" id="49896"/>
    <lineage>
        <taxon>Bacteria</taxon>
        <taxon>Thermotogati</taxon>
        <taxon>Synergistota</taxon>
        <taxon>Synergistia</taxon>
        <taxon>Synergistales</taxon>
        <taxon>Acetomicrobiaceae</taxon>
        <taxon>Acetomicrobium</taxon>
    </lineage>
</organism>
<dbReference type="GO" id="GO:0016787">
    <property type="term" value="F:hydrolase activity"/>
    <property type="evidence" value="ECO:0007669"/>
    <property type="project" value="UniProtKB-KW"/>
</dbReference>
<dbReference type="Gene3D" id="3.40.50.1000">
    <property type="entry name" value="HAD superfamily/HAD-like"/>
    <property type="match status" value="1"/>
</dbReference>
<dbReference type="PANTHER" id="PTHR43611:SF3">
    <property type="entry name" value="FLAVIN MONONUCLEOTIDE HYDROLASE 1, CHLOROPLATIC"/>
    <property type="match status" value="1"/>
</dbReference>
<dbReference type="SFLD" id="SFLDG01129">
    <property type="entry name" value="C1.5:_HAD__Beta-PGM__Phosphata"/>
    <property type="match status" value="1"/>
</dbReference>
<dbReference type="NCBIfam" id="TIGR01509">
    <property type="entry name" value="HAD-SF-IA-v3"/>
    <property type="match status" value="1"/>
</dbReference>
<protein>
    <submittedName>
        <fullName evidence="1">Hydrolase of the HAD superfamily</fullName>
    </submittedName>
</protein>
<reference evidence="1 2" key="1">
    <citation type="submission" date="2016-11" db="EMBL/GenBank/DDBJ databases">
        <authorList>
            <person name="Varghese N."/>
            <person name="Submissions S."/>
        </authorList>
    </citation>
    <scope>NUCLEOTIDE SEQUENCE [LARGE SCALE GENOMIC DNA]</scope>
    <source>
        <strain evidence="1 2">DSM 20664</strain>
    </source>
</reference>
<dbReference type="SUPFAM" id="SSF56784">
    <property type="entry name" value="HAD-like"/>
    <property type="match status" value="1"/>
</dbReference>
<accession>A0ABY1JDH4</accession>